<feature type="chain" id="PRO_5001493633" description="Superoxide dismutase copper/zinc binding domain-containing protein" evidence="1">
    <location>
        <begin position="19"/>
        <end position="178"/>
    </location>
</feature>
<dbReference type="SUPFAM" id="SSF49329">
    <property type="entry name" value="Cu,Zn superoxide dismutase-like"/>
    <property type="match status" value="1"/>
</dbReference>
<sequence>MFVKLLLISAVILASTDGHQGHHDHQGRQPNRKAVVKARAYIYRANPKGERFPRLGFVRFRQRGNVTRLTGMVFGLKPGKHGFHVHINGNLSDSCKAAGGPFNPFNDTNGHQNHAYGNFGDLHTPKSGITRINIIDKQISLYDHHSIVGRAVVIHSGPTQVNVAVPRVACGIIEYVPE</sequence>
<evidence type="ECO:0000256" key="1">
    <source>
        <dbReference type="SAM" id="SignalP"/>
    </source>
</evidence>
<dbReference type="Gene3D" id="2.60.40.200">
    <property type="entry name" value="Superoxide dismutase, copper/zinc binding domain"/>
    <property type="match status" value="1"/>
</dbReference>
<comment type="caution">
    <text evidence="3">The sequence shown here is derived from an EMBL/GenBank/DDBJ whole genome shotgun (WGS) entry which is preliminary data.</text>
</comment>
<feature type="domain" description="Superoxide dismutase copper/zinc binding" evidence="2">
    <location>
        <begin position="56"/>
        <end position="173"/>
    </location>
</feature>
<dbReference type="InterPro" id="IPR001424">
    <property type="entry name" value="SOD_Cu_Zn_dom"/>
</dbReference>
<organism evidence="3 4">
    <name type="scientific">Ancylostoma ceylanicum</name>
    <dbReference type="NCBI Taxonomy" id="53326"/>
    <lineage>
        <taxon>Eukaryota</taxon>
        <taxon>Metazoa</taxon>
        <taxon>Ecdysozoa</taxon>
        <taxon>Nematoda</taxon>
        <taxon>Chromadorea</taxon>
        <taxon>Rhabditida</taxon>
        <taxon>Rhabditina</taxon>
        <taxon>Rhabditomorpha</taxon>
        <taxon>Strongyloidea</taxon>
        <taxon>Ancylostomatidae</taxon>
        <taxon>Ancylostomatinae</taxon>
        <taxon>Ancylostoma</taxon>
    </lineage>
</organism>
<dbReference type="GO" id="GO:0005507">
    <property type="term" value="F:copper ion binding"/>
    <property type="evidence" value="ECO:0007669"/>
    <property type="project" value="InterPro"/>
</dbReference>
<dbReference type="OrthoDB" id="2015551at2759"/>
<keyword evidence="1" id="KW-0732">Signal</keyword>
<name>A0A016VK15_9BILA</name>
<dbReference type="EMBL" id="JARK01001345">
    <property type="protein sequence ID" value="EYC27078.1"/>
    <property type="molecule type" value="Genomic_DNA"/>
</dbReference>
<proteinExistence type="predicted"/>
<dbReference type="GO" id="GO:0006801">
    <property type="term" value="P:superoxide metabolic process"/>
    <property type="evidence" value="ECO:0007669"/>
    <property type="project" value="InterPro"/>
</dbReference>
<dbReference type="Proteomes" id="UP000024635">
    <property type="component" value="Unassembled WGS sequence"/>
</dbReference>
<accession>A0A016VK15</accession>
<evidence type="ECO:0000259" key="2">
    <source>
        <dbReference type="Pfam" id="PF00080"/>
    </source>
</evidence>
<evidence type="ECO:0000313" key="4">
    <source>
        <dbReference type="Proteomes" id="UP000024635"/>
    </source>
</evidence>
<dbReference type="STRING" id="53326.A0A016VK15"/>
<dbReference type="PRINTS" id="PR00068">
    <property type="entry name" value="CUZNDISMTASE"/>
</dbReference>
<keyword evidence="4" id="KW-1185">Reference proteome</keyword>
<dbReference type="InterPro" id="IPR036423">
    <property type="entry name" value="SOD-like_Cu/Zn_dom_sf"/>
</dbReference>
<feature type="signal peptide" evidence="1">
    <location>
        <begin position="1"/>
        <end position="18"/>
    </location>
</feature>
<dbReference type="Pfam" id="PF00080">
    <property type="entry name" value="Sod_Cu"/>
    <property type="match status" value="1"/>
</dbReference>
<dbReference type="AlphaFoldDB" id="A0A016VK15"/>
<dbReference type="InterPro" id="IPR024134">
    <property type="entry name" value="SOD_Cu/Zn_/chaperone"/>
</dbReference>
<protein>
    <recommendedName>
        <fullName evidence="2">Superoxide dismutase copper/zinc binding domain-containing protein</fullName>
    </recommendedName>
</protein>
<dbReference type="PANTHER" id="PTHR10003">
    <property type="entry name" value="SUPEROXIDE DISMUTASE CU-ZN -RELATED"/>
    <property type="match status" value="1"/>
</dbReference>
<gene>
    <name evidence="3" type="primary">Acey_s0009.g510</name>
    <name evidence="3" type="ORF">Y032_0009g510</name>
</gene>
<evidence type="ECO:0000313" key="3">
    <source>
        <dbReference type="EMBL" id="EYC27078.1"/>
    </source>
</evidence>
<reference evidence="4" key="1">
    <citation type="journal article" date="2015" name="Nat. Genet.">
        <title>The genome and transcriptome of the zoonotic hookworm Ancylostoma ceylanicum identify infection-specific gene families.</title>
        <authorList>
            <person name="Schwarz E.M."/>
            <person name="Hu Y."/>
            <person name="Antoshechkin I."/>
            <person name="Miller M.M."/>
            <person name="Sternberg P.W."/>
            <person name="Aroian R.V."/>
        </authorList>
    </citation>
    <scope>NUCLEOTIDE SEQUENCE</scope>
    <source>
        <strain evidence="4">HY135</strain>
    </source>
</reference>